<dbReference type="GO" id="GO:0071013">
    <property type="term" value="C:catalytic step 2 spliceosome"/>
    <property type="evidence" value="ECO:0007669"/>
    <property type="project" value="TreeGrafter"/>
</dbReference>
<keyword evidence="6 7" id="KW-0539">Nucleus</keyword>
<reference evidence="9" key="1">
    <citation type="submission" date="2014-03" db="EMBL/GenBank/DDBJ databases">
        <authorList>
            <person name="Aksoy S."/>
            <person name="Warren W."/>
            <person name="Wilson R.K."/>
        </authorList>
    </citation>
    <scope>NUCLEOTIDE SEQUENCE [LARGE SCALE GENOMIC DNA]</scope>
    <source>
        <strain evidence="9">IAEA</strain>
    </source>
</reference>
<evidence type="ECO:0000256" key="1">
    <source>
        <dbReference type="ARBA" id="ARBA00004123"/>
    </source>
</evidence>
<keyword evidence="9" id="KW-1185">Reference proteome</keyword>
<evidence type="ECO:0000256" key="7">
    <source>
        <dbReference type="RuleBase" id="RU367148"/>
    </source>
</evidence>
<dbReference type="Pfam" id="PF08231">
    <property type="entry name" value="SYF2"/>
    <property type="match status" value="1"/>
</dbReference>
<protein>
    <recommendedName>
        <fullName evidence="7">Pre-mRNA-splicing factor SYF2</fullName>
    </recommendedName>
</protein>
<organism evidence="8 9">
    <name type="scientific">Glossina pallidipes</name>
    <name type="common">Tsetse fly</name>
    <dbReference type="NCBI Taxonomy" id="7398"/>
    <lineage>
        <taxon>Eukaryota</taxon>
        <taxon>Metazoa</taxon>
        <taxon>Ecdysozoa</taxon>
        <taxon>Arthropoda</taxon>
        <taxon>Hexapoda</taxon>
        <taxon>Insecta</taxon>
        <taxon>Pterygota</taxon>
        <taxon>Neoptera</taxon>
        <taxon>Endopterygota</taxon>
        <taxon>Diptera</taxon>
        <taxon>Brachycera</taxon>
        <taxon>Muscomorpha</taxon>
        <taxon>Hippoboscoidea</taxon>
        <taxon>Glossinidae</taxon>
        <taxon>Glossina</taxon>
    </lineage>
</organism>
<dbReference type="GO" id="GO:0071014">
    <property type="term" value="C:post-mRNA release spliceosomal complex"/>
    <property type="evidence" value="ECO:0007669"/>
    <property type="project" value="TreeGrafter"/>
</dbReference>
<accession>A0A1A9ZQK9</accession>
<keyword evidence="4 7" id="KW-0747">Spliceosome</keyword>
<evidence type="ECO:0000256" key="3">
    <source>
        <dbReference type="ARBA" id="ARBA00022664"/>
    </source>
</evidence>
<evidence type="ECO:0000256" key="5">
    <source>
        <dbReference type="ARBA" id="ARBA00023187"/>
    </source>
</evidence>
<evidence type="ECO:0000313" key="8">
    <source>
        <dbReference type="EnsemblMetazoa" id="GPAI021984-PA"/>
    </source>
</evidence>
<dbReference type="GO" id="GO:0000398">
    <property type="term" value="P:mRNA splicing, via spliceosome"/>
    <property type="evidence" value="ECO:0007669"/>
    <property type="project" value="UniProtKB-UniRule"/>
</dbReference>
<dbReference type="STRING" id="7398.A0A1A9ZQK9"/>
<sequence>MATTTTAFYVQRCEPTTNFELIHFDLTRADMNISIGKDYDRLKLLQIFAIDAERIERKQGKKNPDGGVDTFEAQTARQYARLVKNMPTRNMKKYENKNNMVEDLEQQIEKRKKCSRRRTYNDDADVDYLNERNSKINKKLERFYGERTAEIKQNLERGTAI</sequence>
<dbReference type="GO" id="GO:0000974">
    <property type="term" value="C:Prp19 complex"/>
    <property type="evidence" value="ECO:0007669"/>
    <property type="project" value="TreeGrafter"/>
</dbReference>
<evidence type="ECO:0000256" key="4">
    <source>
        <dbReference type="ARBA" id="ARBA00022728"/>
    </source>
</evidence>
<dbReference type="PANTHER" id="PTHR13264:SF5">
    <property type="entry name" value="PRE-MRNA-SPLICING FACTOR SYF2"/>
    <property type="match status" value="1"/>
</dbReference>
<dbReference type="EnsemblMetazoa" id="GPAI021984-RA">
    <property type="protein sequence ID" value="GPAI021984-PA"/>
    <property type="gene ID" value="GPAI021984"/>
</dbReference>
<dbReference type="AlphaFoldDB" id="A0A1A9ZQK9"/>
<evidence type="ECO:0000256" key="2">
    <source>
        <dbReference type="ARBA" id="ARBA00010028"/>
    </source>
</evidence>
<dbReference type="PANTHER" id="PTHR13264">
    <property type="entry name" value="GCIP-INTERACTING PROTEIN P29"/>
    <property type="match status" value="1"/>
</dbReference>
<evidence type="ECO:0000313" key="9">
    <source>
        <dbReference type="Proteomes" id="UP000092445"/>
    </source>
</evidence>
<comment type="subcellular location">
    <subcellularLocation>
        <location evidence="1 7">Nucleus</location>
    </subcellularLocation>
</comment>
<evidence type="ECO:0000256" key="6">
    <source>
        <dbReference type="ARBA" id="ARBA00023242"/>
    </source>
</evidence>
<reference evidence="8" key="2">
    <citation type="submission" date="2020-05" db="UniProtKB">
        <authorList>
            <consortium name="EnsemblMetazoa"/>
        </authorList>
    </citation>
    <scope>IDENTIFICATION</scope>
    <source>
        <strain evidence="8">IAEA</strain>
    </source>
</reference>
<name>A0A1A9ZQK9_GLOPL</name>
<keyword evidence="5 7" id="KW-0508">mRNA splicing</keyword>
<dbReference type="InterPro" id="IPR013260">
    <property type="entry name" value="mRNA_splic_SYF2"/>
</dbReference>
<dbReference type="VEuPathDB" id="VectorBase:GPAI021984"/>
<keyword evidence="3 7" id="KW-0507">mRNA processing</keyword>
<comment type="function">
    <text evidence="7">Involved in pre-mRNA splicing.</text>
</comment>
<comment type="similarity">
    <text evidence="2 7">Belongs to the SYF2 family.</text>
</comment>
<proteinExistence type="inferred from homology"/>
<comment type="subunit">
    <text evidence="7">May be part of a spliceosome complex.</text>
</comment>
<dbReference type="Proteomes" id="UP000092445">
    <property type="component" value="Unassembled WGS sequence"/>
</dbReference>